<sequence length="169" mass="18693">MSVGIIPIIAVIALIMGTIIIAAATRIMKESDDENKNAEVLPLMTKEMRPGTSRRNIAWLVFAVYVMVLGYFTFGKFTSWGLNSKLAAIGLKSERLEYVPPQKPRPGNYFDTAREMMGELGGGWRRVGYNSNYGGFIAYVCGGAIIAYILQGHKKDGEENKLNHKENGN</sequence>
<dbReference type="AlphaFoldDB" id="A0A151AU00"/>
<organism evidence="2 3">
    <name type="scientific">Moorella mulderi DSM 14980</name>
    <dbReference type="NCBI Taxonomy" id="1122241"/>
    <lineage>
        <taxon>Bacteria</taxon>
        <taxon>Bacillati</taxon>
        <taxon>Bacillota</taxon>
        <taxon>Clostridia</taxon>
        <taxon>Neomoorellales</taxon>
        <taxon>Neomoorellaceae</taxon>
        <taxon>Neomoorella</taxon>
    </lineage>
</organism>
<proteinExistence type="predicted"/>
<evidence type="ECO:0000313" key="3">
    <source>
        <dbReference type="Proteomes" id="UP000075670"/>
    </source>
</evidence>
<feature type="transmembrane region" description="Helical" evidence="1">
    <location>
        <begin position="133"/>
        <end position="150"/>
    </location>
</feature>
<dbReference type="PATRIC" id="fig|1122241.3.peg.2828"/>
<dbReference type="RefSeq" id="WP_062285474.1">
    <property type="nucleotide sequence ID" value="NZ_LTBC01000015.1"/>
</dbReference>
<reference evidence="2 3" key="1">
    <citation type="submission" date="2016-02" db="EMBL/GenBank/DDBJ databases">
        <title>Genome sequence of Moorella mulderi DSM 14980.</title>
        <authorList>
            <person name="Poehlein A."/>
            <person name="Daniel R."/>
        </authorList>
    </citation>
    <scope>NUCLEOTIDE SEQUENCE [LARGE SCALE GENOMIC DNA]</scope>
    <source>
        <strain evidence="2 3">DSM 14980</strain>
    </source>
</reference>
<accession>A0A151AU00</accession>
<gene>
    <name evidence="2" type="ORF">MOMUL_26620</name>
</gene>
<keyword evidence="3" id="KW-1185">Reference proteome</keyword>
<feature type="transmembrane region" description="Helical" evidence="1">
    <location>
        <begin position="6"/>
        <end position="27"/>
    </location>
</feature>
<keyword evidence="1" id="KW-1133">Transmembrane helix</keyword>
<keyword evidence="1" id="KW-0812">Transmembrane</keyword>
<name>A0A151AU00_9FIRM</name>
<dbReference type="EMBL" id="LTBC01000015">
    <property type="protein sequence ID" value="KYH31129.1"/>
    <property type="molecule type" value="Genomic_DNA"/>
</dbReference>
<protein>
    <submittedName>
        <fullName evidence="2">Uncharacterized protein</fullName>
    </submittedName>
</protein>
<evidence type="ECO:0000313" key="2">
    <source>
        <dbReference type="EMBL" id="KYH31129.1"/>
    </source>
</evidence>
<dbReference type="OrthoDB" id="9998719at2"/>
<evidence type="ECO:0000256" key="1">
    <source>
        <dbReference type="SAM" id="Phobius"/>
    </source>
</evidence>
<dbReference type="Proteomes" id="UP000075670">
    <property type="component" value="Unassembled WGS sequence"/>
</dbReference>
<keyword evidence="1" id="KW-0472">Membrane</keyword>
<comment type="caution">
    <text evidence="2">The sequence shown here is derived from an EMBL/GenBank/DDBJ whole genome shotgun (WGS) entry which is preliminary data.</text>
</comment>
<feature type="transmembrane region" description="Helical" evidence="1">
    <location>
        <begin position="56"/>
        <end position="74"/>
    </location>
</feature>